<dbReference type="VEuPathDB" id="VectorBase:LDEU014012"/>
<organism evidence="1 2">
    <name type="scientific">Leptotrombidium deliense</name>
    <dbReference type="NCBI Taxonomy" id="299467"/>
    <lineage>
        <taxon>Eukaryota</taxon>
        <taxon>Metazoa</taxon>
        <taxon>Ecdysozoa</taxon>
        <taxon>Arthropoda</taxon>
        <taxon>Chelicerata</taxon>
        <taxon>Arachnida</taxon>
        <taxon>Acari</taxon>
        <taxon>Acariformes</taxon>
        <taxon>Trombidiformes</taxon>
        <taxon>Prostigmata</taxon>
        <taxon>Anystina</taxon>
        <taxon>Parasitengona</taxon>
        <taxon>Trombiculoidea</taxon>
        <taxon>Trombiculidae</taxon>
        <taxon>Leptotrombidium</taxon>
    </lineage>
</organism>
<accession>A0A443RIT0</accession>
<reference evidence="1 2" key="1">
    <citation type="journal article" date="2018" name="Gigascience">
        <title>Genomes of trombidid mites reveal novel predicted allergens and laterally-transferred genes associated with secondary metabolism.</title>
        <authorList>
            <person name="Dong X."/>
            <person name="Chaisiri K."/>
            <person name="Xia D."/>
            <person name="Armstrong S.D."/>
            <person name="Fang Y."/>
            <person name="Donnelly M.J."/>
            <person name="Kadowaki T."/>
            <person name="McGarry J.W."/>
            <person name="Darby A.C."/>
            <person name="Makepeace B.L."/>
        </authorList>
    </citation>
    <scope>NUCLEOTIDE SEQUENCE [LARGE SCALE GENOMIC DNA]</scope>
    <source>
        <strain evidence="1">UoL-UT</strain>
    </source>
</reference>
<keyword evidence="2" id="KW-1185">Reference proteome</keyword>
<dbReference type="AlphaFoldDB" id="A0A443RIT0"/>
<dbReference type="EMBL" id="NCKV01047653">
    <property type="protein sequence ID" value="RWS15158.1"/>
    <property type="molecule type" value="Genomic_DNA"/>
</dbReference>
<evidence type="ECO:0000313" key="2">
    <source>
        <dbReference type="Proteomes" id="UP000288716"/>
    </source>
</evidence>
<gene>
    <name evidence="1" type="ORF">B4U80_04740</name>
</gene>
<dbReference type="Proteomes" id="UP000288716">
    <property type="component" value="Unassembled WGS sequence"/>
</dbReference>
<protein>
    <recommendedName>
        <fullName evidence="3">MULE transposase domain-containing protein</fullName>
    </recommendedName>
</protein>
<proteinExistence type="predicted"/>
<sequence>MPNHTTETYCRVLDAIMFSRPHIKPMSILTDFELPAINAFKDQFADIERHDGAL</sequence>
<evidence type="ECO:0008006" key="3">
    <source>
        <dbReference type="Google" id="ProtNLM"/>
    </source>
</evidence>
<name>A0A443RIT0_9ACAR</name>
<comment type="caution">
    <text evidence="1">The sequence shown here is derived from an EMBL/GenBank/DDBJ whole genome shotgun (WGS) entry which is preliminary data.</text>
</comment>
<evidence type="ECO:0000313" key="1">
    <source>
        <dbReference type="EMBL" id="RWS15158.1"/>
    </source>
</evidence>